<name>A0A552VAM4_9FLAO</name>
<dbReference type="Pfam" id="PF01520">
    <property type="entry name" value="Amidase_3"/>
    <property type="match status" value="1"/>
</dbReference>
<dbReference type="Proteomes" id="UP000320643">
    <property type="component" value="Unassembled WGS sequence"/>
</dbReference>
<dbReference type="SUPFAM" id="SSF53187">
    <property type="entry name" value="Zn-dependent exopeptidases"/>
    <property type="match status" value="1"/>
</dbReference>
<dbReference type="SMART" id="SM00646">
    <property type="entry name" value="Ami_3"/>
    <property type="match status" value="1"/>
</dbReference>
<evidence type="ECO:0000259" key="5">
    <source>
        <dbReference type="SMART" id="SM00646"/>
    </source>
</evidence>
<proteinExistence type="predicted"/>
<organism evidence="6 7">
    <name type="scientific">Flavobacterium zepuense</name>
    <dbReference type="NCBI Taxonomy" id="2593302"/>
    <lineage>
        <taxon>Bacteria</taxon>
        <taxon>Pseudomonadati</taxon>
        <taxon>Bacteroidota</taxon>
        <taxon>Flavobacteriia</taxon>
        <taxon>Flavobacteriales</taxon>
        <taxon>Flavobacteriaceae</taxon>
        <taxon>Flavobacterium</taxon>
    </lineage>
</organism>
<protein>
    <recommendedName>
        <fullName evidence="2">N-acetylmuramoyl-L-alanine amidase</fullName>
        <ecNumber evidence="2">3.5.1.28</ecNumber>
    </recommendedName>
</protein>
<evidence type="ECO:0000256" key="3">
    <source>
        <dbReference type="ARBA" id="ARBA00022801"/>
    </source>
</evidence>
<dbReference type="CDD" id="cd02696">
    <property type="entry name" value="MurNAc-LAA"/>
    <property type="match status" value="1"/>
</dbReference>
<keyword evidence="3" id="KW-0378">Hydrolase</keyword>
<dbReference type="GO" id="GO:0009253">
    <property type="term" value="P:peptidoglycan catabolic process"/>
    <property type="evidence" value="ECO:0007669"/>
    <property type="project" value="InterPro"/>
</dbReference>
<reference evidence="6 7" key="1">
    <citation type="submission" date="2019-07" db="EMBL/GenBank/DDBJ databases">
        <title>Flavobacterium sp. nov., isolated from glacier ice.</title>
        <authorList>
            <person name="Liu Q."/>
            <person name="Xin Y.-H."/>
        </authorList>
    </citation>
    <scope>NUCLEOTIDE SEQUENCE [LARGE SCALE GENOMIC DNA]</scope>
    <source>
        <strain evidence="6 7">ZT4R6</strain>
    </source>
</reference>
<gene>
    <name evidence="6" type="ORF">FMM05_02330</name>
</gene>
<comment type="catalytic activity">
    <reaction evidence="1">
        <text>Hydrolyzes the link between N-acetylmuramoyl residues and L-amino acid residues in certain cell-wall glycopeptides.</text>
        <dbReference type="EC" id="3.5.1.28"/>
    </reaction>
</comment>
<keyword evidence="7" id="KW-1185">Reference proteome</keyword>
<evidence type="ECO:0000256" key="1">
    <source>
        <dbReference type="ARBA" id="ARBA00001561"/>
    </source>
</evidence>
<feature type="chain" id="PRO_5021723557" description="N-acetylmuramoyl-L-alanine amidase" evidence="4">
    <location>
        <begin position="21"/>
        <end position="205"/>
    </location>
</feature>
<dbReference type="GO" id="GO:0030288">
    <property type="term" value="C:outer membrane-bounded periplasmic space"/>
    <property type="evidence" value="ECO:0007669"/>
    <property type="project" value="TreeGrafter"/>
</dbReference>
<evidence type="ECO:0000313" key="7">
    <source>
        <dbReference type="Proteomes" id="UP000320643"/>
    </source>
</evidence>
<evidence type="ECO:0000256" key="2">
    <source>
        <dbReference type="ARBA" id="ARBA00011901"/>
    </source>
</evidence>
<sequence>MKKPFRVLALAAIAASFAFTMPFKKDAKQINVVIDAGHGAKDHGANIDGFTEKQLTDAVAEKISQLNNSEDVVIHFTRVEDNFVSLEDRVKAINALNPDLMLSLHVNYAKGDTKSGMEFFVSEQSNAYQKSAEYAEILSDKFENQKFKVSEVLKAPFFILKKVNAPAVHFEMGYLSNATDRNYLTSEKGQEQIAATVLDFIKEIK</sequence>
<dbReference type="RefSeq" id="WP_143371727.1">
    <property type="nucleotide sequence ID" value="NZ_VJVZ01000001.1"/>
</dbReference>
<feature type="domain" description="MurNAc-LAA" evidence="5">
    <location>
        <begin position="90"/>
        <end position="202"/>
    </location>
</feature>
<dbReference type="Gene3D" id="3.40.630.40">
    <property type="entry name" value="Zn-dependent exopeptidases"/>
    <property type="match status" value="1"/>
</dbReference>
<dbReference type="InterPro" id="IPR050695">
    <property type="entry name" value="N-acetylmuramoyl_amidase_3"/>
</dbReference>
<dbReference type="PANTHER" id="PTHR30404">
    <property type="entry name" value="N-ACETYLMURAMOYL-L-ALANINE AMIDASE"/>
    <property type="match status" value="1"/>
</dbReference>
<dbReference type="EMBL" id="VJVZ01000001">
    <property type="protein sequence ID" value="TRW27499.1"/>
    <property type="molecule type" value="Genomic_DNA"/>
</dbReference>
<evidence type="ECO:0000313" key="6">
    <source>
        <dbReference type="EMBL" id="TRW27499.1"/>
    </source>
</evidence>
<dbReference type="InterPro" id="IPR002508">
    <property type="entry name" value="MurNAc-LAA_cat"/>
</dbReference>
<dbReference type="AlphaFoldDB" id="A0A552VAM4"/>
<dbReference type="EC" id="3.5.1.28" evidence="2"/>
<keyword evidence="4" id="KW-0732">Signal</keyword>
<dbReference type="OrthoDB" id="9806267at2"/>
<feature type="signal peptide" evidence="4">
    <location>
        <begin position="1"/>
        <end position="20"/>
    </location>
</feature>
<accession>A0A552VAM4</accession>
<evidence type="ECO:0000256" key="4">
    <source>
        <dbReference type="SAM" id="SignalP"/>
    </source>
</evidence>
<dbReference type="PANTHER" id="PTHR30404:SF0">
    <property type="entry name" value="N-ACETYLMURAMOYL-L-ALANINE AMIDASE AMIC"/>
    <property type="match status" value="1"/>
</dbReference>
<comment type="caution">
    <text evidence="6">The sequence shown here is derived from an EMBL/GenBank/DDBJ whole genome shotgun (WGS) entry which is preliminary data.</text>
</comment>
<dbReference type="GO" id="GO:0008745">
    <property type="term" value="F:N-acetylmuramoyl-L-alanine amidase activity"/>
    <property type="evidence" value="ECO:0007669"/>
    <property type="project" value="UniProtKB-EC"/>
</dbReference>